<dbReference type="GO" id="GO:0003688">
    <property type="term" value="F:DNA replication origin binding"/>
    <property type="evidence" value="ECO:0007669"/>
    <property type="project" value="TreeGrafter"/>
</dbReference>
<evidence type="ECO:0000256" key="1">
    <source>
        <dbReference type="ARBA" id="ARBA00022705"/>
    </source>
</evidence>
<dbReference type="AlphaFoldDB" id="J9VSV6"/>
<dbReference type="PANTHER" id="PTHR10763:SF26">
    <property type="entry name" value="CELL DIVISION CONTROL PROTEIN 6 HOMOLOG"/>
    <property type="match status" value="1"/>
</dbReference>
<dbReference type="Gene3D" id="3.40.50.300">
    <property type="entry name" value="P-loop containing nucleotide triphosphate hydrolases"/>
    <property type="match status" value="1"/>
</dbReference>
<dbReference type="EMBL" id="CP003829">
    <property type="protein sequence ID" value="AFR97522.2"/>
    <property type="molecule type" value="Genomic_DNA"/>
</dbReference>
<dbReference type="CDD" id="cd00009">
    <property type="entry name" value="AAA"/>
    <property type="match status" value="1"/>
</dbReference>
<feature type="region of interest" description="Disordered" evidence="2">
    <location>
        <begin position="138"/>
        <end position="294"/>
    </location>
</feature>
<dbReference type="FunFam" id="3.40.50.300:FF:003200">
    <property type="entry name" value="DNA clamp loader, putative"/>
    <property type="match status" value="1"/>
</dbReference>
<keyword evidence="5" id="KW-1185">Reference proteome</keyword>
<dbReference type="GO" id="GO:0005524">
    <property type="term" value="F:ATP binding"/>
    <property type="evidence" value="ECO:0007669"/>
    <property type="project" value="InterPro"/>
</dbReference>
<dbReference type="GeneID" id="23888081"/>
<protein>
    <submittedName>
        <fullName evidence="4">DNA clamp loader</fullName>
    </submittedName>
</protein>
<dbReference type="OrthoDB" id="1926878at2759"/>
<feature type="region of interest" description="Disordered" evidence="2">
    <location>
        <begin position="1"/>
        <end position="86"/>
    </location>
</feature>
<feature type="compositionally biased region" description="Polar residues" evidence="2">
    <location>
        <begin position="235"/>
        <end position="254"/>
    </location>
</feature>
<dbReference type="Proteomes" id="UP000010091">
    <property type="component" value="Chromosome 10"/>
</dbReference>
<dbReference type="GO" id="GO:0033314">
    <property type="term" value="P:mitotic DNA replication checkpoint signaling"/>
    <property type="evidence" value="ECO:0007669"/>
    <property type="project" value="TreeGrafter"/>
</dbReference>
<dbReference type="InterPro" id="IPR003593">
    <property type="entry name" value="AAA+_ATPase"/>
</dbReference>
<dbReference type="SUPFAM" id="SSF52540">
    <property type="entry name" value="P-loop containing nucleoside triphosphate hydrolases"/>
    <property type="match status" value="1"/>
</dbReference>
<dbReference type="InterPro" id="IPR003959">
    <property type="entry name" value="ATPase_AAA_core"/>
</dbReference>
<dbReference type="GO" id="GO:0005634">
    <property type="term" value="C:nucleus"/>
    <property type="evidence" value="ECO:0007669"/>
    <property type="project" value="TreeGrafter"/>
</dbReference>
<evidence type="ECO:0000256" key="2">
    <source>
        <dbReference type="SAM" id="MobiDB-lite"/>
    </source>
</evidence>
<dbReference type="RefSeq" id="XP_012052000.1">
    <property type="nucleotide sequence ID" value="XM_012196610.1"/>
</dbReference>
<feature type="domain" description="AAA+ ATPase" evidence="3">
    <location>
        <begin position="353"/>
        <end position="490"/>
    </location>
</feature>
<dbReference type="HOGENOM" id="CLU_359411_0_0_1"/>
<sequence>MPVSQKRSRSENDIPAPLSNTSTPGSSSRNPLAPPTPVQPQSTLPATRRQALTRSRSTSYNVSSRGVTARRNSALSASSSVPNIGLPSGSLVVNRDGVGLGITTLPSRSRMTGTGMLLRTQSTPMLSTASQASLKAVTTGADPGGCVEKHEKVSFDQKRLRRGKENIPPKKNEENDDDAPRKRLRITSRSSFSDASGRRRSGSVVSVRSETSGGRHGSLAPSTSSPSISSWATGNLPSPNPSESSFCTSISDLPTPSRALGRLSSSSEVPETPTKSRVNQATCLPTPPPSSPDFTTEVIANFRPTREANPYKHLKAALRLCSIPGSTANDTIIGREEEKAAISQYLADEESDKDVGMYVSGPPGTGKTALVTVFGRQKAEQGWRVVEVGCMGLKINDLWPRLGDELGCGKTEEDVTKFLKLNESQILIILDELDSLMPSPPSIAPPATSHLFAKLFSLPFGSPNTKLIAISNTLDLTIRARLVLPNGLQPSVLPFKAYGAPEMSNIVNARIASTNVQGVKVDSAVISLLGRKVEAQNGDLRMCLGVLGSAISLAETEWISRCSQAAKDPSKQVPMIKVAIPHLMKALTSYTAQLRASAGSSVGSTSAAGKKIKSVQLQGKMVLVALLVYLARSRAGMNGCPALGTAVPPPSNSATGSNIPAAALYATYSYLLSHSTSPFPPAAESDYQDLLSNLETLGLISVSFGSGKGANMSANKVVLCVREEEVKDGMGLLEGQDKGVGEEEVKHVWEREEAKVQEVKQRLGADVESWSLTKHNFRL</sequence>
<dbReference type="PANTHER" id="PTHR10763">
    <property type="entry name" value="CELL DIVISION CONTROL PROTEIN 6-RELATED"/>
    <property type="match status" value="1"/>
</dbReference>
<organism evidence="4 5">
    <name type="scientific">Cryptococcus neoformans (strain H99 / ATCC 208821 / CBS 10515 / FGSC 9487)</name>
    <name type="common">Cryptococcus neoformans var. grubii serotype A</name>
    <dbReference type="NCBI Taxonomy" id="235443"/>
    <lineage>
        <taxon>Eukaryota</taxon>
        <taxon>Fungi</taxon>
        <taxon>Dikarya</taxon>
        <taxon>Basidiomycota</taxon>
        <taxon>Agaricomycotina</taxon>
        <taxon>Tremellomycetes</taxon>
        <taxon>Tremellales</taxon>
        <taxon>Cryptococcaceae</taxon>
        <taxon>Cryptococcus</taxon>
        <taxon>Cryptococcus neoformans species complex</taxon>
    </lineage>
</organism>
<feature type="compositionally biased region" description="Basic and acidic residues" evidence="2">
    <location>
        <begin position="147"/>
        <end position="181"/>
    </location>
</feature>
<dbReference type="GO" id="GO:0016887">
    <property type="term" value="F:ATP hydrolysis activity"/>
    <property type="evidence" value="ECO:0007669"/>
    <property type="project" value="InterPro"/>
</dbReference>
<dbReference type="InterPro" id="IPR027417">
    <property type="entry name" value="P-loop_NTPase"/>
</dbReference>
<dbReference type="GO" id="GO:0006270">
    <property type="term" value="P:DNA replication initiation"/>
    <property type="evidence" value="ECO:0007669"/>
    <property type="project" value="TreeGrafter"/>
</dbReference>
<feature type="compositionally biased region" description="Polar residues" evidence="2">
    <location>
        <begin position="18"/>
        <end position="30"/>
    </location>
</feature>
<dbReference type="Gene3D" id="1.10.8.60">
    <property type="match status" value="1"/>
</dbReference>
<dbReference type="VEuPathDB" id="FungiDB:CNAG_04696"/>
<gene>
    <name evidence="4" type="ORF">CNAG_04696</name>
</gene>
<dbReference type="KEGG" id="cng:CNAG_04696"/>
<keyword evidence="1" id="KW-0235">DNA replication</keyword>
<evidence type="ECO:0000313" key="4">
    <source>
        <dbReference type="EMBL" id="AFR97522.2"/>
    </source>
</evidence>
<evidence type="ECO:0000313" key="5">
    <source>
        <dbReference type="Proteomes" id="UP000010091"/>
    </source>
</evidence>
<dbReference type="SMART" id="SM00382">
    <property type="entry name" value="AAA"/>
    <property type="match status" value="1"/>
</dbReference>
<dbReference type="Pfam" id="PF00004">
    <property type="entry name" value="AAA"/>
    <property type="match status" value="1"/>
</dbReference>
<feature type="compositionally biased region" description="Polar residues" evidence="2">
    <location>
        <begin position="263"/>
        <end position="283"/>
    </location>
</feature>
<proteinExistence type="predicted"/>
<name>J9VSV6_CRYN9</name>
<dbReference type="InterPro" id="IPR050311">
    <property type="entry name" value="ORC1/CDC6"/>
</dbReference>
<feature type="compositionally biased region" description="Polar residues" evidence="2">
    <location>
        <begin position="39"/>
        <end position="66"/>
    </location>
</feature>
<evidence type="ECO:0000259" key="3">
    <source>
        <dbReference type="SMART" id="SM00382"/>
    </source>
</evidence>
<feature type="compositionally biased region" description="Low complexity" evidence="2">
    <location>
        <begin position="202"/>
        <end position="233"/>
    </location>
</feature>
<reference evidence="4 5" key="1">
    <citation type="journal article" date="2014" name="PLoS Genet.">
        <title>Analysis of the genome and transcriptome of Cryptococcus neoformans var. grubii reveals complex RNA expression and microevolution leading to virulence attenuation.</title>
        <authorList>
            <person name="Janbon G."/>
            <person name="Ormerod K.L."/>
            <person name="Paulet D."/>
            <person name="Byrnes E.J.III."/>
            <person name="Yadav V."/>
            <person name="Chatterjee G."/>
            <person name="Mullapudi N."/>
            <person name="Hon C.C."/>
            <person name="Billmyre R.B."/>
            <person name="Brunel F."/>
            <person name="Bahn Y.S."/>
            <person name="Chen W."/>
            <person name="Chen Y."/>
            <person name="Chow E.W."/>
            <person name="Coppee J.Y."/>
            <person name="Floyd-Averette A."/>
            <person name="Gaillardin C."/>
            <person name="Gerik K.J."/>
            <person name="Goldberg J."/>
            <person name="Gonzalez-Hilarion S."/>
            <person name="Gujja S."/>
            <person name="Hamlin J.L."/>
            <person name="Hsueh Y.P."/>
            <person name="Ianiri G."/>
            <person name="Jones S."/>
            <person name="Kodira C.D."/>
            <person name="Kozubowski L."/>
            <person name="Lam W."/>
            <person name="Marra M."/>
            <person name="Mesner L.D."/>
            <person name="Mieczkowski P.A."/>
            <person name="Moyrand F."/>
            <person name="Nielsen K."/>
            <person name="Proux C."/>
            <person name="Rossignol T."/>
            <person name="Schein J.E."/>
            <person name="Sun S."/>
            <person name="Wollschlaeger C."/>
            <person name="Wood I.A."/>
            <person name="Zeng Q."/>
            <person name="Neuveglise C."/>
            <person name="Newlon C.S."/>
            <person name="Perfect J.R."/>
            <person name="Lodge J.K."/>
            <person name="Idnurm A."/>
            <person name="Stajich J.E."/>
            <person name="Kronstad J.W."/>
            <person name="Sanyal K."/>
            <person name="Heitman J."/>
            <person name="Fraser J.A."/>
            <person name="Cuomo C.A."/>
            <person name="Dietrich F.S."/>
        </authorList>
    </citation>
    <scope>NUCLEOTIDE SEQUENCE [LARGE SCALE GENOMIC DNA]</scope>
    <source>
        <strain evidence="5">H99 / ATCC 208821 / CBS 10515 / FGSC 9487</strain>
    </source>
</reference>
<accession>J9VSV6</accession>